<sequence length="774" mass="89296">MKKYAIYKKDKRNVLFQTPTGIYEVSEFIWALVYSEPFELTPLHDNFDLYDVAHTKAHKRLSVFELFCETPEEVATLFRNYFLKISFLLSQESIDFLAKNPAKRALLTDADLLITYYKRLNPNDSGDRVLSAVNALSYENKLHKFFYSLTSYGQHLKHHFYSGYVELMSPVTLFIVSLHFRLIEKERHTNIPQQLLTLEQCKRFAAGMNLNDIPVRFRVLLYCLDNMPVPSSVADACSMLTSIESFPIINKEHKANCASWILNNVTPFPTTPQDVAVMVASVQQALGQNTLNLISSRFLNPRVCYLYLLIHISCTPLDKQPKLEGYERFLTNRQEWLNVLAAYIPLMADPDDFLARMIGFSQGKEWFADLQLSVGFCTDLMNSMVGKVESRNNASVVKYYFDLMPLVLARTEFDPWFISALTQHKFELFFKSSFSSGSYGYCLEDCQVITDKTVIQSLYGRIKPGLNQRQKIRFHILFSRLMSDETELLNNIVLDIQLLEDVLIPLAPSYPKNSFINRLLNINYNTSQELFYKNILNRNFVFAEWLLLRGFTVNLDCFALKLNEGLSLEHKAALQTFLARSSVTTTLSSSKIKIINDVIDKQEPTLSLLPESARVLFAHAHLTVFRKLKLLPKDLNEFNYLHQSKEILVNMLIQLFENMEAIHQIQALALCDHEFMTFLWHLYSWQEGDISILNIMKTIITTARNATSMERSFARAFLVSQDQVQDLQQDVQDLKQEIAGVSKQLDSVLKLLQPSRNTPEPEPRPGSRNELQFF</sequence>
<dbReference type="RefSeq" id="WP_018576780.1">
    <property type="nucleotide sequence ID" value="NZ_KB892391.1"/>
</dbReference>
<dbReference type="AlphaFoldDB" id="A0A0W0YLF3"/>
<name>A0A0W0YLF3_9GAMM</name>
<evidence type="ECO:0000256" key="2">
    <source>
        <dbReference type="SAM" id="MobiDB-lite"/>
    </source>
</evidence>
<dbReference type="PATRIC" id="fig|1122169.6.peg.2878"/>
<keyword evidence="4" id="KW-1185">Reference proteome</keyword>
<feature type="coiled-coil region" evidence="1">
    <location>
        <begin position="717"/>
        <end position="751"/>
    </location>
</feature>
<dbReference type="EMBL" id="LNYW01000066">
    <property type="protein sequence ID" value="KTD57659.1"/>
    <property type="molecule type" value="Genomic_DNA"/>
</dbReference>
<organism evidence="3 4">
    <name type="scientific">Legionella shakespearei DSM 23087</name>
    <dbReference type="NCBI Taxonomy" id="1122169"/>
    <lineage>
        <taxon>Bacteria</taxon>
        <taxon>Pseudomonadati</taxon>
        <taxon>Pseudomonadota</taxon>
        <taxon>Gammaproteobacteria</taxon>
        <taxon>Legionellales</taxon>
        <taxon>Legionellaceae</taxon>
        <taxon>Legionella</taxon>
    </lineage>
</organism>
<evidence type="ECO:0000256" key="1">
    <source>
        <dbReference type="SAM" id="Coils"/>
    </source>
</evidence>
<evidence type="ECO:0000313" key="4">
    <source>
        <dbReference type="Proteomes" id="UP000054600"/>
    </source>
</evidence>
<evidence type="ECO:0000313" key="3">
    <source>
        <dbReference type="EMBL" id="KTD57659.1"/>
    </source>
</evidence>
<reference evidence="3 4" key="1">
    <citation type="submission" date="2015-11" db="EMBL/GenBank/DDBJ databases">
        <title>Genomic analysis of 38 Legionella species identifies large and diverse effector repertoires.</title>
        <authorList>
            <person name="Burstein D."/>
            <person name="Amaro F."/>
            <person name="Zusman T."/>
            <person name="Lifshitz Z."/>
            <person name="Cohen O."/>
            <person name="Gilbert J.A."/>
            <person name="Pupko T."/>
            <person name="Shuman H.A."/>
            <person name="Segal G."/>
        </authorList>
    </citation>
    <scope>NUCLEOTIDE SEQUENCE [LARGE SCALE GENOMIC DNA]</scope>
    <source>
        <strain evidence="3 4">ATCC 49655</strain>
    </source>
</reference>
<accession>A0A0W0YLF3</accession>
<dbReference type="Proteomes" id="UP000054600">
    <property type="component" value="Unassembled WGS sequence"/>
</dbReference>
<gene>
    <name evidence="3" type="ORF">Lsha_2500</name>
</gene>
<keyword evidence="1" id="KW-0175">Coiled coil</keyword>
<feature type="region of interest" description="Disordered" evidence="2">
    <location>
        <begin position="753"/>
        <end position="774"/>
    </location>
</feature>
<comment type="caution">
    <text evidence="3">The sequence shown here is derived from an EMBL/GenBank/DDBJ whole genome shotgun (WGS) entry which is preliminary data.</text>
</comment>
<proteinExistence type="predicted"/>
<protein>
    <submittedName>
        <fullName evidence="3">Uncharacterized protein</fullName>
    </submittedName>
</protein>